<feature type="transmembrane region" description="Helical" evidence="1">
    <location>
        <begin position="195"/>
        <end position="215"/>
    </location>
</feature>
<dbReference type="EMBL" id="CP019082">
    <property type="protein sequence ID" value="APW60348.1"/>
    <property type="molecule type" value="Genomic_DNA"/>
</dbReference>
<dbReference type="RefSeq" id="WP_076344928.1">
    <property type="nucleotide sequence ID" value="NZ_CP019082.1"/>
</dbReference>
<reference evidence="3" key="1">
    <citation type="submission" date="2016-12" db="EMBL/GenBank/DDBJ databases">
        <title>Comparative genomics of four Isosphaeraceae planctomycetes: a common pool of plasmids and glycoside hydrolase genes.</title>
        <authorList>
            <person name="Ivanova A."/>
        </authorList>
    </citation>
    <scope>NUCLEOTIDE SEQUENCE [LARGE SCALE GENOMIC DNA]</scope>
    <source>
        <strain evidence="3">PX4</strain>
    </source>
</reference>
<feature type="transmembrane region" description="Helical" evidence="1">
    <location>
        <begin position="419"/>
        <end position="439"/>
    </location>
</feature>
<keyword evidence="1" id="KW-0812">Transmembrane</keyword>
<keyword evidence="3" id="KW-1185">Reference proteome</keyword>
<feature type="transmembrane region" description="Helical" evidence="1">
    <location>
        <begin position="111"/>
        <end position="143"/>
    </location>
</feature>
<feature type="transmembrane region" description="Helical" evidence="1">
    <location>
        <begin position="361"/>
        <end position="380"/>
    </location>
</feature>
<evidence type="ECO:0008006" key="4">
    <source>
        <dbReference type="Google" id="ProtNLM"/>
    </source>
</evidence>
<feature type="transmembrane region" description="Helical" evidence="1">
    <location>
        <begin position="31"/>
        <end position="49"/>
    </location>
</feature>
<gene>
    <name evidence="2" type="ORF">BSF38_01816</name>
</gene>
<dbReference type="Proteomes" id="UP000186309">
    <property type="component" value="Chromosome"/>
</dbReference>
<proteinExistence type="predicted"/>
<dbReference type="OrthoDB" id="9787279at2"/>
<feature type="transmembrane region" description="Helical" evidence="1">
    <location>
        <begin position="61"/>
        <end position="81"/>
    </location>
</feature>
<keyword evidence="1" id="KW-0472">Membrane</keyword>
<evidence type="ECO:0000313" key="2">
    <source>
        <dbReference type="EMBL" id="APW60348.1"/>
    </source>
</evidence>
<feature type="transmembrane region" description="Helical" evidence="1">
    <location>
        <begin position="327"/>
        <end position="349"/>
    </location>
</feature>
<name>A0A1U7CN59_9BACT</name>
<evidence type="ECO:0000256" key="1">
    <source>
        <dbReference type="SAM" id="Phobius"/>
    </source>
</evidence>
<dbReference type="AlphaFoldDB" id="A0A1U7CN59"/>
<keyword evidence="1" id="KW-1133">Transmembrane helix</keyword>
<dbReference type="Gene3D" id="1.10.4160.10">
    <property type="entry name" value="Hydantoin permease"/>
    <property type="match status" value="1"/>
</dbReference>
<feature type="transmembrane region" description="Helical" evidence="1">
    <location>
        <begin position="454"/>
        <end position="473"/>
    </location>
</feature>
<feature type="transmembrane region" description="Helical" evidence="1">
    <location>
        <begin position="267"/>
        <end position="287"/>
    </location>
</feature>
<evidence type="ECO:0000313" key="3">
    <source>
        <dbReference type="Proteomes" id="UP000186309"/>
    </source>
</evidence>
<accession>A0A1U7CN59</accession>
<dbReference type="STRING" id="1387353.BSF38_01816"/>
<feature type="transmembrane region" description="Helical" evidence="1">
    <location>
        <begin position="386"/>
        <end position="407"/>
    </location>
</feature>
<feature type="transmembrane region" description="Helical" evidence="1">
    <location>
        <begin position="235"/>
        <end position="255"/>
    </location>
</feature>
<dbReference type="KEGG" id="pbor:BSF38_01816"/>
<feature type="transmembrane region" description="Helical" evidence="1">
    <location>
        <begin position="163"/>
        <end position="183"/>
    </location>
</feature>
<sequence length="490" mass="50853">MTSSPIIEPLSAAFPPVVQSQIDRPIVHRRSWLTTIAPAYLGVFVWVPFLDPLGTVDQGSAGLLSPFLSALLALIAGYLLLYDRPARLGWSSGERLPVVASASLGTEGAEWIAGVLFGLFGLVWCAVSIYFSVKLILLGLISWNLIDAAGVLRGNFGGLPLESPLFLVCVAFWTFIITAANGLRLVSVIAALLKVYAPVAALLLILAAAWAWAHVVPDGTLTSRPATAALIEPRIFQLVFGYFAFAGLIGVEWGAAVRERRDVRIGGWLGILAAGAVTVLSALVLGASDPGVSKMAGGLDWIPARGSFQGALFRGIGATAGGKAAGLLLLLFGVAALAPACYGSAIYTSRFRAHWPVLQKRAGVCLGCGLIFVLAATALAARLETIFTISGALFAPVAGVMTAESLLSRGRWTGVRAGWRLPGVSAWSLGVLIGLAPVMEGLTGSTRLGSIQPAALYAYLAAAIVYGAASLLGPNAPAVAIARAERSGDA</sequence>
<protein>
    <recommendedName>
        <fullName evidence="4">Cytosine permease</fullName>
    </recommendedName>
</protein>
<organism evidence="2 3">
    <name type="scientific">Paludisphaera borealis</name>
    <dbReference type="NCBI Taxonomy" id="1387353"/>
    <lineage>
        <taxon>Bacteria</taxon>
        <taxon>Pseudomonadati</taxon>
        <taxon>Planctomycetota</taxon>
        <taxon>Planctomycetia</taxon>
        <taxon>Isosphaerales</taxon>
        <taxon>Isosphaeraceae</taxon>
        <taxon>Paludisphaera</taxon>
    </lineage>
</organism>